<dbReference type="CDD" id="cd00090">
    <property type="entry name" value="HTH_ARSR"/>
    <property type="match status" value="1"/>
</dbReference>
<protein>
    <submittedName>
        <fullName evidence="5">Regulatory protein AsnC</fullName>
    </submittedName>
</protein>
<keyword evidence="6" id="KW-1185">Reference proteome</keyword>
<dbReference type="Pfam" id="PF01037">
    <property type="entry name" value="AsnC_trans_reg"/>
    <property type="match status" value="1"/>
</dbReference>
<dbReference type="InterPro" id="IPR011991">
    <property type="entry name" value="ArsR-like_HTH"/>
</dbReference>
<dbReference type="PANTHER" id="PTHR43413">
    <property type="entry name" value="TRANSCRIPTIONAL REGULATOR, ASNC FAMILY"/>
    <property type="match status" value="1"/>
</dbReference>
<evidence type="ECO:0000256" key="3">
    <source>
        <dbReference type="ARBA" id="ARBA00023163"/>
    </source>
</evidence>
<dbReference type="InterPro" id="IPR019887">
    <property type="entry name" value="Tscrpt_reg_AsnC/Lrp_C"/>
</dbReference>
<gene>
    <name evidence="5" type="primary">asnC</name>
    <name evidence="5" type="ORF">VMF7928_04019</name>
</gene>
<dbReference type="Gene3D" id="1.10.10.10">
    <property type="entry name" value="Winged helix-like DNA-binding domain superfamily/Winged helix DNA-binding domain"/>
    <property type="match status" value="1"/>
</dbReference>
<dbReference type="PANTHER" id="PTHR43413:SF6">
    <property type="entry name" value="REGULATORY PROTEIN ASNC"/>
    <property type="match status" value="1"/>
</dbReference>
<evidence type="ECO:0000256" key="2">
    <source>
        <dbReference type="ARBA" id="ARBA00023125"/>
    </source>
</evidence>
<dbReference type="RefSeq" id="WP_237363443.1">
    <property type="nucleotide sequence ID" value="NZ_CAKLDM010000002.1"/>
</dbReference>
<feature type="domain" description="HTH asnC-type" evidence="4">
    <location>
        <begin position="9"/>
        <end position="69"/>
    </location>
</feature>
<dbReference type="InterPro" id="IPR019888">
    <property type="entry name" value="Tscrpt_reg_AsnC-like"/>
</dbReference>
<dbReference type="SUPFAM" id="SSF46785">
    <property type="entry name" value="Winged helix' DNA-binding domain"/>
    <property type="match status" value="1"/>
</dbReference>
<proteinExistence type="predicted"/>
<evidence type="ECO:0000256" key="1">
    <source>
        <dbReference type="ARBA" id="ARBA00023015"/>
    </source>
</evidence>
<dbReference type="Proteomes" id="UP000838748">
    <property type="component" value="Unassembled WGS sequence"/>
</dbReference>
<reference evidence="5" key="1">
    <citation type="submission" date="2021-11" db="EMBL/GenBank/DDBJ databases">
        <authorList>
            <person name="Rodrigo-Torres L."/>
            <person name="Arahal R. D."/>
            <person name="Lucena T."/>
        </authorList>
    </citation>
    <scope>NUCLEOTIDE SEQUENCE</scope>
    <source>
        <strain evidence="5">CECT 7928</strain>
    </source>
</reference>
<evidence type="ECO:0000259" key="4">
    <source>
        <dbReference type="PROSITE" id="PS50956"/>
    </source>
</evidence>
<dbReference type="InterPro" id="IPR036390">
    <property type="entry name" value="WH_DNA-bd_sf"/>
</dbReference>
<dbReference type="Pfam" id="PF13404">
    <property type="entry name" value="HTH_AsnC-type"/>
    <property type="match status" value="1"/>
</dbReference>
<dbReference type="Gene3D" id="3.30.70.920">
    <property type="match status" value="1"/>
</dbReference>
<dbReference type="PROSITE" id="PS50956">
    <property type="entry name" value="HTH_ASNC_2"/>
    <property type="match status" value="1"/>
</dbReference>
<name>A0ABM9A979_9VIBR</name>
<accession>A0ABM9A979</accession>
<dbReference type="EMBL" id="CAKLDM010000002">
    <property type="protein sequence ID" value="CAH0542008.1"/>
    <property type="molecule type" value="Genomic_DNA"/>
</dbReference>
<dbReference type="InterPro" id="IPR050684">
    <property type="entry name" value="HTH-Siroheme_Decarb"/>
</dbReference>
<dbReference type="NCBIfam" id="NF008384">
    <property type="entry name" value="PRK11179.1"/>
    <property type="match status" value="1"/>
</dbReference>
<evidence type="ECO:0000313" key="5">
    <source>
        <dbReference type="EMBL" id="CAH0542008.1"/>
    </source>
</evidence>
<keyword evidence="3" id="KW-0804">Transcription</keyword>
<dbReference type="InterPro" id="IPR036388">
    <property type="entry name" value="WH-like_DNA-bd_sf"/>
</dbReference>
<keyword evidence="1" id="KW-0805">Transcription regulation</keyword>
<organism evidence="5 6">
    <name type="scientific">Vibrio marisflavi CECT 7928</name>
    <dbReference type="NCBI Taxonomy" id="634439"/>
    <lineage>
        <taxon>Bacteria</taxon>
        <taxon>Pseudomonadati</taxon>
        <taxon>Pseudomonadota</taxon>
        <taxon>Gammaproteobacteria</taxon>
        <taxon>Vibrionales</taxon>
        <taxon>Vibrionaceae</taxon>
        <taxon>Vibrio</taxon>
    </lineage>
</organism>
<dbReference type="SMART" id="SM00344">
    <property type="entry name" value="HTH_ASNC"/>
    <property type="match status" value="1"/>
</dbReference>
<dbReference type="InterPro" id="IPR011008">
    <property type="entry name" value="Dimeric_a/b-barrel"/>
</dbReference>
<dbReference type="InterPro" id="IPR000485">
    <property type="entry name" value="AsnC-type_HTH_dom"/>
</dbReference>
<sequence length="154" mass="17290">MSSAVSKTDDLDKDILKTLMDDARTPYAEMAKQFNVSPATIHVRIEKMKAAEIIQGTEVIVDTKKLGYDVCCFIGINLNAARDYQSALKKLDALEEVVEAYYTTGAYNIFVKLMCRSIEDLQRVLINKLQAIDEVQSTETLISLQNPINRNVNP</sequence>
<keyword evidence="2" id="KW-0238">DNA-binding</keyword>
<comment type="caution">
    <text evidence="5">The sequence shown here is derived from an EMBL/GenBank/DDBJ whole genome shotgun (WGS) entry which is preliminary data.</text>
</comment>
<evidence type="ECO:0000313" key="6">
    <source>
        <dbReference type="Proteomes" id="UP000838748"/>
    </source>
</evidence>
<dbReference type="SUPFAM" id="SSF54909">
    <property type="entry name" value="Dimeric alpha+beta barrel"/>
    <property type="match status" value="1"/>
</dbReference>
<dbReference type="PRINTS" id="PR00033">
    <property type="entry name" value="HTHASNC"/>
</dbReference>